<feature type="compositionally biased region" description="Polar residues" evidence="1">
    <location>
        <begin position="282"/>
        <end position="291"/>
    </location>
</feature>
<proteinExistence type="predicted"/>
<dbReference type="Proteomes" id="UP000198773">
    <property type="component" value="Unassembled WGS sequence"/>
</dbReference>
<dbReference type="Pfam" id="PF13444">
    <property type="entry name" value="Acetyltransf_5"/>
    <property type="match status" value="1"/>
</dbReference>
<dbReference type="InterPro" id="IPR016181">
    <property type="entry name" value="Acyl_CoA_acyltransferase"/>
</dbReference>
<organism evidence="2 3">
    <name type="scientific">Alkalimonas amylolytica</name>
    <dbReference type="NCBI Taxonomy" id="152573"/>
    <lineage>
        <taxon>Bacteria</taxon>
        <taxon>Pseudomonadati</taxon>
        <taxon>Pseudomonadota</taxon>
        <taxon>Gammaproteobacteria</taxon>
        <taxon>Alkalimonas</taxon>
    </lineage>
</organism>
<dbReference type="InterPro" id="IPR022484">
    <property type="entry name" value="PEP-CTERM/exosrtase_acylTfrase"/>
</dbReference>
<evidence type="ECO:0000313" key="3">
    <source>
        <dbReference type="Proteomes" id="UP000198773"/>
    </source>
</evidence>
<dbReference type="Gene3D" id="3.40.630.30">
    <property type="match status" value="1"/>
</dbReference>
<evidence type="ECO:0000256" key="1">
    <source>
        <dbReference type="SAM" id="MobiDB-lite"/>
    </source>
</evidence>
<dbReference type="NCBIfam" id="TIGR03694">
    <property type="entry name" value="exosort_acyl"/>
    <property type="match status" value="1"/>
</dbReference>
<dbReference type="SUPFAM" id="SSF55729">
    <property type="entry name" value="Acyl-CoA N-acyltransferases (Nat)"/>
    <property type="match status" value="1"/>
</dbReference>
<gene>
    <name evidence="2" type="ORF">SAMN04488051_104115</name>
</gene>
<evidence type="ECO:0000313" key="2">
    <source>
        <dbReference type="EMBL" id="SEA58572.1"/>
    </source>
</evidence>
<dbReference type="EMBL" id="FNRM01000004">
    <property type="protein sequence ID" value="SEA58572.1"/>
    <property type="molecule type" value="Genomic_DNA"/>
</dbReference>
<dbReference type="AlphaFoldDB" id="A0A1H4CET1"/>
<name>A0A1H4CET1_ALKAM</name>
<sequence>MKKLRTLAEKPIIGGVVKKAMTSLASNDAKVISRHFSQYLRPQIATTDDLKHEVYHLRHQVYCEELHFEDIKESYEECDEFDARAIHCFVRHLGSKALAGTVRLIGSHAADELLPIEQFCGHAIEHPELSPMNFPRESICEISRLAVPENFRKRAIDKFKGAATGAINEQVFSETELRCFPYIAICLYLAATAMAMQTKRYHGFVMMEPRLARSLTFVGIQFQQIGKLIEFHGKRAPFYIDARDLRSNLSPGYLRLLESVERDLIQSGGLKPAAENAREQEFSLSPLSSPS</sequence>
<dbReference type="RefSeq" id="WP_091342251.1">
    <property type="nucleotide sequence ID" value="NZ_FNRM01000004.1"/>
</dbReference>
<keyword evidence="3" id="KW-1185">Reference proteome</keyword>
<feature type="region of interest" description="Disordered" evidence="1">
    <location>
        <begin position="271"/>
        <end position="291"/>
    </location>
</feature>
<dbReference type="OrthoDB" id="582214at2"/>
<protein>
    <submittedName>
        <fullName evidence="2">N-acyl amino acid synthase, PEP-CTERM/exosortase system-associated</fullName>
    </submittedName>
</protein>
<dbReference type="STRING" id="152573.SAMN04488051_104115"/>
<reference evidence="2 3" key="1">
    <citation type="submission" date="2016-10" db="EMBL/GenBank/DDBJ databases">
        <authorList>
            <person name="de Groot N.N."/>
        </authorList>
    </citation>
    <scope>NUCLEOTIDE SEQUENCE [LARGE SCALE GENOMIC DNA]</scope>
    <source>
        <strain evidence="2 3">CGMCC 1.3430</strain>
    </source>
</reference>
<accession>A0A1H4CET1</accession>